<evidence type="ECO:0000256" key="2">
    <source>
        <dbReference type="SAM" id="SignalP"/>
    </source>
</evidence>
<feature type="chain" id="PRO_5015727973" evidence="2">
    <location>
        <begin position="20"/>
        <end position="361"/>
    </location>
</feature>
<reference evidence="3 4" key="1">
    <citation type="submission" date="2017-12" db="EMBL/GenBank/DDBJ databases">
        <title>Gene loss provides genomic basis for host adaptation in cereal stripe rust fungi.</title>
        <authorList>
            <person name="Xia C."/>
        </authorList>
    </citation>
    <scope>NUCLEOTIDE SEQUENCE [LARGE SCALE GENOMIC DNA]</scope>
    <source>
        <strain evidence="3 4">93TX-2</strain>
    </source>
</reference>
<dbReference type="VEuPathDB" id="FungiDB:PSHT_12904"/>
<keyword evidence="4" id="KW-1185">Reference proteome</keyword>
<dbReference type="EMBL" id="PKSM01000246">
    <property type="protein sequence ID" value="POW00681.1"/>
    <property type="molecule type" value="Genomic_DNA"/>
</dbReference>
<dbReference type="Proteomes" id="UP000238274">
    <property type="component" value="Unassembled WGS sequence"/>
</dbReference>
<feature type="compositionally biased region" description="Polar residues" evidence="1">
    <location>
        <begin position="164"/>
        <end position="175"/>
    </location>
</feature>
<feature type="signal peptide" evidence="2">
    <location>
        <begin position="1"/>
        <end position="19"/>
    </location>
</feature>
<evidence type="ECO:0000313" key="3">
    <source>
        <dbReference type="EMBL" id="POW00681.1"/>
    </source>
</evidence>
<evidence type="ECO:0000256" key="1">
    <source>
        <dbReference type="SAM" id="MobiDB-lite"/>
    </source>
</evidence>
<protein>
    <submittedName>
        <fullName evidence="3">Uncharacterized protein</fullName>
    </submittedName>
</protein>
<dbReference type="AlphaFoldDB" id="A0A2S4UTZ9"/>
<accession>A0A2S4UTZ9</accession>
<comment type="caution">
    <text evidence="3">The sequence shown here is derived from an EMBL/GenBank/DDBJ whole genome shotgun (WGS) entry which is preliminary data.</text>
</comment>
<sequence length="361" mass="41445">MLVAVSVSFCYLAWQVTLAHLPLPDHFPAETASFRIPNHYPIHEDVVNRHKRPAETDHWDPFYKIASEKRKPFSSQIKHYSYASDMRPLLFAETANPGDRSPPPHVGKMQKTVHRGYDGTSSRFSDEQTHLSSEGSTDDHQMLAPAGGFQGSQNHRVTGPRFNTAPTLDQSSSTMGHHPNREPILLELFPSQLTPTDPVRTEEYLDPQHDLQHKDPDQSDKGIHGNDDVNLDNLQVFGILNLGSFPRTLKPEKFRIINGIKFDQDERELLNEKKEVENLPFDLMELQHNEGDNVPVLFLRVSMKKIKRPYHTTFSIKLKSLLIQRPNTKEIFEEELPHKMGERIVDVKQKEQVSNFWRVGP</sequence>
<feature type="region of interest" description="Disordered" evidence="1">
    <location>
        <begin position="208"/>
        <end position="227"/>
    </location>
</feature>
<keyword evidence="2" id="KW-0732">Signal</keyword>
<reference evidence="4" key="2">
    <citation type="journal article" date="2018" name="BMC Genomics">
        <title>Genomic insights into host adaptation between the wheat stripe rust pathogen (Puccinia striiformis f. sp. tritici) and the barley stripe rust pathogen (Puccinia striiformis f. sp. hordei).</title>
        <authorList>
            <person name="Xia C."/>
            <person name="Wang M."/>
            <person name="Yin C."/>
            <person name="Cornejo O.E."/>
            <person name="Hulbert S.H."/>
            <person name="Chen X."/>
        </authorList>
    </citation>
    <scope>NUCLEOTIDE SEQUENCE [LARGE SCALE GENOMIC DNA]</scope>
    <source>
        <strain evidence="4">93TX-2</strain>
    </source>
</reference>
<feature type="region of interest" description="Disordered" evidence="1">
    <location>
        <begin position="93"/>
        <end position="180"/>
    </location>
</feature>
<proteinExistence type="predicted"/>
<evidence type="ECO:0000313" key="4">
    <source>
        <dbReference type="Proteomes" id="UP000238274"/>
    </source>
</evidence>
<gene>
    <name evidence="3" type="ORF">PSHT_12904</name>
</gene>
<organism evidence="3 4">
    <name type="scientific">Puccinia striiformis</name>
    <dbReference type="NCBI Taxonomy" id="27350"/>
    <lineage>
        <taxon>Eukaryota</taxon>
        <taxon>Fungi</taxon>
        <taxon>Dikarya</taxon>
        <taxon>Basidiomycota</taxon>
        <taxon>Pucciniomycotina</taxon>
        <taxon>Pucciniomycetes</taxon>
        <taxon>Pucciniales</taxon>
        <taxon>Pucciniaceae</taxon>
        <taxon>Puccinia</taxon>
    </lineage>
</organism>
<name>A0A2S4UTZ9_9BASI</name>
<reference evidence="4" key="3">
    <citation type="journal article" date="2018" name="Mol. Plant Microbe Interact.">
        <title>Genome sequence resources for the wheat stripe rust pathogen (Puccinia striiformis f. sp. tritici) and the barley stripe rust pathogen (Puccinia striiformis f. sp. hordei).</title>
        <authorList>
            <person name="Xia C."/>
            <person name="Wang M."/>
            <person name="Yin C."/>
            <person name="Cornejo O.E."/>
            <person name="Hulbert S.H."/>
            <person name="Chen X."/>
        </authorList>
    </citation>
    <scope>NUCLEOTIDE SEQUENCE [LARGE SCALE GENOMIC DNA]</scope>
    <source>
        <strain evidence="4">93TX-2</strain>
    </source>
</reference>
<dbReference type="VEuPathDB" id="FungiDB:PSTT_13429"/>
<feature type="non-terminal residue" evidence="3">
    <location>
        <position position="361"/>
    </location>
</feature>